<dbReference type="OrthoDB" id="941679at2759"/>
<comment type="similarity">
    <text evidence="2 10">Belongs to the glycosyl hydrolase 17 family.</text>
</comment>
<evidence type="ECO:0000313" key="12">
    <source>
        <dbReference type="EMBL" id="KEQ69543.1"/>
    </source>
</evidence>
<name>A0A074W9G1_9PEZI</name>
<dbReference type="HOGENOM" id="CLU_027285_0_0_1"/>
<evidence type="ECO:0000256" key="11">
    <source>
        <dbReference type="SAM" id="MobiDB-lite"/>
    </source>
</evidence>
<dbReference type="AlphaFoldDB" id="A0A074W9G1"/>
<evidence type="ECO:0000256" key="2">
    <source>
        <dbReference type="ARBA" id="ARBA00008773"/>
    </source>
</evidence>
<evidence type="ECO:0000256" key="8">
    <source>
        <dbReference type="ARBA" id="ARBA00023295"/>
    </source>
</evidence>
<dbReference type="GO" id="GO:0005576">
    <property type="term" value="C:extracellular region"/>
    <property type="evidence" value="ECO:0007669"/>
    <property type="project" value="TreeGrafter"/>
</dbReference>
<dbReference type="Proteomes" id="UP000027730">
    <property type="component" value="Unassembled WGS sequence"/>
</dbReference>
<organism evidence="12 13">
    <name type="scientific">Aureobasidium namibiae CBS 147.97</name>
    <dbReference type="NCBI Taxonomy" id="1043004"/>
    <lineage>
        <taxon>Eukaryota</taxon>
        <taxon>Fungi</taxon>
        <taxon>Dikarya</taxon>
        <taxon>Ascomycota</taxon>
        <taxon>Pezizomycotina</taxon>
        <taxon>Dothideomycetes</taxon>
        <taxon>Dothideomycetidae</taxon>
        <taxon>Dothideales</taxon>
        <taxon>Saccotheciaceae</taxon>
        <taxon>Aureobasidium</taxon>
    </lineage>
</organism>
<evidence type="ECO:0000256" key="7">
    <source>
        <dbReference type="ARBA" id="ARBA00023180"/>
    </source>
</evidence>
<dbReference type="InterPro" id="IPR000490">
    <property type="entry name" value="Glyco_hydro_17"/>
</dbReference>
<evidence type="ECO:0000256" key="4">
    <source>
        <dbReference type="ARBA" id="ARBA00022525"/>
    </source>
</evidence>
<sequence length="305" mass="31774">STTQAPAHSSPAAYSSAASSSTSSSKAAASSPAASNGSGPQGYGIVYSPYTDGGDCKSQDQVNSDFEKIMSYASANGDSYDFVRLYGADCSQISLVLPSCEKYDLQIFAGLFNIQGPSYTKEISDLIDQAKDNWSRINTISIGNEIVNGGTVAADAVAGIVSGARATLNAAGYSGKIVAVDTAVAMVANAKALCDVSDYIAVNAHPFFDGNVAAENSGDWLLNTMEEVSSACGGKHVVISETGWPTQGNTNGKAVPSVQNQKAALSSMKSSVSSNVIWFTAFNDMWKKNSAATFNAEQYWGMCNN</sequence>
<keyword evidence="3" id="KW-0134">Cell wall</keyword>
<feature type="compositionally biased region" description="Low complexity" evidence="11">
    <location>
        <begin position="1"/>
        <end position="35"/>
    </location>
</feature>
<keyword evidence="13" id="KW-1185">Reference proteome</keyword>
<dbReference type="EMBL" id="KL584721">
    <property type="protein sequence ID" value="KEQ69543.1"/>
    <property type="molecule type" value="Genomic_DNA"/>
</dbReference>
<keyword evidence="7" id="KW-0325">Glycoprotein</keyword>
<keyword evidence="9" id="KW-0961">Cell wall biogenesis/degradation</keyword>
<accession>A0A074W9G1</accession>
<dbReference type="GO" id="GO:0042973">
    <property type="term" value="F:glucan endo-1,3-beta-D-glucosidase activity"/>
    <property type="evidence" value="ECO:0007669"/>
    <property type="project" value="TreeGrafter"/>
</dbReference>
<keyword evidence="8" id="KW-0326">Glycosidase</keyword>
<evidence type="ECO:0000313" key="13">
    <source>
        <dbReference type="Proteomes" id="UP000027730"/>
    </source>
</evidence>
<proteinExistence type="inferred from homology"/>
<dbReference type="Pfam" id="PF00332">
    <property type="entry name" value="Glyco_hydro_17"/>
    <property type="match status" value="1"/>
</dbReference>
<feature type="non-terminal residue" evidence="12">
    <location>
        <position position="1"/>
    </location>
</feature>
<reference evidence="12 13" key="1">
    <citation type="journal article" date="2014" name="BMC Genomics">
        <title>Genome sequencing of four Aureobasidium pullulans varieties: biotechnological potential, stress tolerance, and description of new species.</title>
        <authorList>
            <person name="Gostin Ar C."/>
            <person name="Ohm R.A."/>
            <person name="Kogej T."/>
            <person name="Sonjak S."/>
            <person name="Turk M."/>
            <person name="Zajc J."/>
            <person name="Zalar P."/>
            <person name="Grube M."/>
            <person name="Sun H."/>
            <person name="Han J."/>
            <person name="Sharma A."/>
            <person name="Chiniquy J."/>
            <person name="Ngan C.Y."/>
            <person name="Lipzen A."/>
            <person name="Barry K."/>
            <person name="Grigoriev I.V."/>
            <person name="Gunde-Cimerman N."/>
        </authorList>
    </citation>
    <scope>NUCLEOTIDE SEQUENCE [LARGE SCALE GENOMIC DNA]</scope>
    <source>
        <strain evidence="12 13">CBS 147.97</strain>
    </source>
</reference>
<keyword evidence="6 12" id="KW-0378">Hydrolase</keyword>
<comment type="subcellular location">
    <subcellularLocation>
        <location evidence="1">Secreted</location>
        <location evidence="1">Cell wall</location>
    </subcellularLocation>
</comment>
<dbReference type="PANTHER" id="PTHR16631:SF14">
    <property type="entry name" value="FAMILY 17 GLUCOSIDASE SCW10-RELATED"/>
    <property type="match status" value="1"/>
</dbReference>
<dbReference type="GO" id="GO:0005975">
    <property type="term" value="P:carbohydrate metabolic process"/>
    <property type="evidence" value="ECO:0007669"/>
    <property type="project" value="InterPro"/>
</dbReference>
<evidence type="ECO:0000256" key="5">
    <source>
        <dbReference type="ARBA" id="ARBA00022729"/>
    </source>
</evidence>
<protein>
    <submittedName>
        <fullName evidence="12">Glycoside hydrolase</fullName>
    </submittedName>
</protein>
<evidence type="ECO:0000256" key="10">
    <source>
        <dbReference type="RuleBase" id="RU004335"/>
    </source>
</evidence>
<dbReference type="InterPro" id="IPR017853">
    <property type="entry name" value="GH"/>
</dbReference>
<gene>
    <name evidence="12" type="ORF">M436DRAFT_55774</name>
</gene>
<evidence type="ECO:0000256" key="1">
    <source>
        <dbReference type="ARBA" id="ARBA00004191"/>
    </source>
</evidence>
<dbReference type="GO" id="GO:0009277">
    <property type="term" value="C:fungal-type cell wall"/>
    <property type="evidence" value="ECO:0007669"/>
    <property type="project" value="UniProtKB-ARBA"/>
</dbReference>
<dbReference type="GeneID" id="25412200"/>
<dbReference type="GO" id="GO:0009986">
    <property type="term" value="C:cell surface"/>
    <property type="evidence" value="ECO:0007669"/>
    <property type="project" value="TreeGrafter"/>
</dbReference>
<dbReference type="GO" id="GO:0071555">
    <property type="term" value="P:cell wall organization"/>
    <property type="evidence" value="ECO:0007669"/>
    <property type="project" value="UniProtKB-KW"/>
</dbReference>
<feature type="region of interest" description="Disordered" evidence="11">
    <location>
        <begin position="1"/>
        <end position="41"/>
    </location>
</feature>
<keyword evidence="4" id="KW-0964">Secreted</keyword>
<dbReference type="SUPFAM" id="SSF51445">
    <property type="entry name" value="(Trans)glycosidases"/>
    <property type="match status" value="1"/>
</dbReference>
<dbReference type="Gene3D" id="3.20.20.80">
    <property type="entry name" value="Glycosidases"/>
    <property type="match status" value="1"/>
</dbReference>
<keyword evidence="5" id="KW-0732">Signal</keyword>
<evidence type="ECO:0000256" key="3">
    <source>
        <dbReference type="ARBA" id="ARBA00022512"/>
    </source>
</evidence>
<evidence type="ECO:0000256" key="6">
    <source>
        <dbReference type="ARBA" id="ARBA00022801"/>
    </source>
</evidence>
<dbReference type="FunFam" id="3.20.20.80:FF:000111">
    <property type="entry name" value="Soluble cell wall protein"/>
    <property type="match status" value="1"/>
</dbReference>
<dbReference type="PANTHER" id="PTHR16631">
    <property type="entry name" value="GLUCAN 1,3-BETA-GLUCOSIDASE"/>
    <property type="match status" value="1"/>
</dbReference>
<evidence type="ECO:0000256" key="9">
    <source>
        <dbReference type="ARBA" id="ARBA00023316"/>
    </source>
</evidence>
<dbReference type="RefSeq" id="XP_013423651.1">
    <property type="nucleotide sequence ID" value="XM_013568197.1"/>
</dbReference>
<dbReference type="STRING" id="1043004.A0A074W9G1"/>
<dbReference type="InterPro" id="IPR050732">
    <property type="entry name" value="Beta-glucan_modifiers"/>
</dbReference>